<name>A0A167VUY7_9HYPO</name>
<dbReference type="Proteomes" id="UP000078544">
    <property type="component" value="Unassembled WGS sequence"/>
</dbReference>
<organism evidence="2 3">
    <name type="scientific">Moelleriella libera RCEF 2490</name>
    <dbReference type="NCBI Taxonomy" id="1081109"/>
    <lineage>
        <taxon>Eukaryota</taxon>
        <taxon>Fungi</taxon>
        <taxon>Dikarya</taxon>
        <taxon>Ascomycota</taxon>
        <taxon>Pezizomycotina</taxon>
        <taxon>Sordariomycetes</taxon>
        <taxon>Hypocreomycetidae</taxon>
        <taxon>Hypocreales</taxon>
        <taxon>Clavicipitaceae</taxon>
        <taxon>Moelleriella</taxon>
    </lineage>
</organism>
<accession>A0A167VUY7</accession>
<feature type="region of interest" description="Disordered" evidence="1">
    <location>
        <begin position="156"/>
        <end position="219"/>
    </location>
</feature>
<proteinExistence type="predicted"/>
<reference evidence="2 3" key="1">
    <citation type="journal article" date="2016" name="Genome Biol. Evol.">
        <title>Divergent and convergent evolution of fungal pathogenicity.</title>
        <authorList>
            <person name="Shang Y."/>
            <person name="Xiao G."/>
            <person name="Zheng P."/>
            <person name="Cen K."/>
            <person name="Zhan S."/>
            <person name="Wang C."/>
        </authorList>
    </citation>
    <scope>NUCLEOTIDE SEQUENCE [LARGE SCALE GENOMIC DNA]</scope>
    <source>
        <strain evidence="2 3">RCEF 2490</strain>
    </source>
</reference>
<feature type="compositionally biased region" description="Low complexity" evidence="1">
    <location>
        <begin position="163"/>
        <end position="176"/>
    </location>
</feature>
<evidence type="ECO:0000313" key="2">
    <source>
        <dbReference type="EMBL" id="KZZ88041.1"/>
    </source>
</evidence>
<evidence type="ECO:0000313" key="3">
    <source>
        <dbReference type="Proteomes" id="UP000078544"/>
    </source>
</evidence>
<keyword evidence="3" id="KW-1185">Reference proteome</keyword>
<evidence type="ECO:0000256" key="1">
    <source>
        <dbReference type="SAM" id="MobiDB-lite"/>
    </source>
</evidence>
<gene>
    <name evidence="2" type="ORF">AAL_08196</name>
</gene>
<feature type="region of interest" description="Disordered" evidence="1">
    <location>
        <begin position="100"/>
        <end position="120"/>
    </location>
</feature>
<dbReference type="OrthoDB" id="3439027at2759"/>
<dbReference type="AlphaFoldDB" id="A0A167VUY7"/>
<protein>
    <submittedName>
        <fullName evidence="2">Uncharacterized protein</fullName>
    </submittedName>
</protein>
<feature type="compositionally biased region" description="Acidic residues" evidence="1">
    <location>
        <begin position="108"/>
        <end position="120"/>
    </location>
</feature>
<sequence length="275" mass="30228">MPSLTWSNRDSWPPTQLRLVWPTAHKSGQPRTLPQDMDEDPLTYFLTPVANGAGNDDDVDDVNAGDMLEFGAGIIETRKQPREIVRSVSPSTLDGLSKMRSKAASPDYDSDAITTDEDNDDEDYIHFSPTTPSFLSGAARAKLLAEDLMMLRRSKSPPFGRTAAGSLPSAASFPAPSWSPPPRGRTPRQGLIRCHSAGSSSSSSSRLPPRARRLWREPSPDVWSISEETEEELLTQQVTTTQSPIKSAFAEQRQGLNARAAKPKKQVRFLLPAKE</sequence>
<dbReference type="EMBL" id="AZGY01000032">
    <property type="protein sequence ID" value="KZZ88041.1"/>
    <property type="molecule type" value="Genomic_DNA"/>
</dbReference>
<comment type="caution">
    <text evidence="2">The sequence shown here is derived from an EMBL/GenBank/DDBJ whole genome shotgun (WGS) entry which is preliminary data.</text>
</comment>
<dbReference type="STRING" id="1081109.A0A167VUY7"/>
<feature type="compositionally biased region" description="Low complexity" evidence="1">
    <location>
        <begin position="196"/>
        <end position="208"/>
    </location>
</feature>